<sequence>MFYIYILKSKKDNNLYIGSTNNLKRRFFEHNEGGVYSTKDRRPLVLIYYEAYKSESDARHREHNLKLRSKALAQLRKRIVDSLNFNPPSRKS</sequence>
<dbReference type="Gene3D" id="3.40.1440.10">
    <property type="entry name" value="GIY-YIG endonuclease"/>
    <property type="match status" value="1"/>
</dbReference>
<dbReference type="CDD" id="cd10449">
    <property type="entry name" value="GIY-YIG_SLX1_like"/>
    <property type="match status" value="1"/>
</dbReference>
<dbReference type="PROSITE" id="PS50164">
    <property type="entry name" value="GIY_YIG"/>
    <property type="match status" value="1"/>
</dbReference>
<comment type="caution">
    <text evidence="3">The sequence shown here is derived from an EMBL/GenBank/DDBJ whole genome shotgun (WGS) entry which is preliminary data.</text>
</comment>
<comment type="similarity">
    <text evidence="1">Belongs to the UPF0213 family.</text>
</comment>
<dbReference type="SMART" id="SM00465">
    <property type="entry name" value="GIYc"/>
    <property type="match status" value="1"/>
</dbReference>
<dbReference type="PANTHER" id="PTHR34477:SF1">
    <property type="entry name" value="UPF0213 PROTEIN YHBQ"/>
    <property type="match status" value="1"/>
</dbReference>
<feature type="domain" description="GIY-YIG" evidence="2">
    <location>
        <begin position="1"/>
        <end position="79"/>
    </location>
</feature>
<dbReference type="SUPFAM" id="SSF82771">
    <property type="entry name" value="GIY-YIG endonuclease"/>
    <property type="match status" value="1"/>
</dbReference>
<evidence type="ECO:0000259" key="2">
    <source>
        <dbReference type="PROSITE" id="PS50164"/>
    </source>
</evidence>
<dbReference type="Pfam" id="PF01541">
    <property type="entry name" value="GIY-YIG"/>
    <property type="match status" value="1"/>
</dbReference>
<gene>
    <name evidence="3" type="ORF">A2714_01520</name>
</gene>
<reference evidence="3 4" key="1">
    <citation type="journal article" date="2016" name="Nat. Commun.">
        <title>Thousands of microbial genomes shed light on interconnected biogeochemical processes in an aquifer system.</title>
        <authorList>
            <person name="Anantharaman K."/>
            <person name="Brown C.T."/>
            <person name="Hug L.A."/>
            <person name="Sharon I."/>
            <person name="Castelle C.J."/>
            <person name="Probst A.J."/>
            <person name="Thomas B.C."/>
            <person name="Singh A."/>
            <person name="Wilkins M.J."/>
            <person name="Karaoz U."/>
            <person name="Brodie E.L."/>
            <person name="Williams K.H."/>
            <person name="Hubbard S.S."/>
            <person name="Banfield J.F."/>
        </authorList>
    </citation>
    <scope>NUCLEOTIDE SEQUENCE [LARGE SCALE GENOMIC DNA]</scope>
</reference>
<evidence type="ECO:0000313" key="4">
    <source>
        <dbReference type="Proteomes" id="UP000178419"/>
    </source>
</evidence>
<evidence type="ECO:0000313" key="3">
    <source>
        <dbReference type="EMBL" id="OGM20088.1"/>
    </source>
</evidence>
<dbReference type="Proteomes" id="UP000178419">
    <property type="component" value="Unassembled WGS sequence"/>
</dbReference>
<dbReference type="AlphaFoldDB" id="A0A1F7Y0B5"/>
<dbReference type="InterPro" id="IPR000305">
    <property type="entry name" value="GIY-YIG_endonuc"/>
</dbReference>
<protein>
    <recommendedName>
        <fullName evidence="2">GIY-YIG domain-containing protein</fullName>
    </recommendedName>
</protein>
<evidence type="ECO:0000256" key="1">
    <source>
        <dbReference type="ARBA" id="ARBA00007435"/>
    </source>
</evidence>
<proteinExistence type="inferred from homology"/>
<organism evidence="3 4">
    <name type="scientific">Candidatus Woesebacteria bacterium RIFCSPHIGHO2_01_FULL_38_9</name>
    <dbReference type="NCBI Taxonomy" id="1802492"/>
    <lineage>
        <taxon>Bacteria</taxon>
        <taxon>Candidatus Woeseibacteriota</taxon>
    </lineage>
</organism>
<dbReference type="PANTHER" id="PTHR34477">
    <property type="entry name" value="UPF0213 PROTEIN YHBQ"/>
    <property type="match status" value="1"/>
</dbReference>
<name>A0A1F7Y0B5_9BACT</name>
<accession>A0A1F7Y0B5</accession>
<dbReference type="InterPro" id="IPR050190">
    <property type="entry name" value="UPF0213_domain"/>
</dbReference>
<dbReference type="EMBL" id="MGGE01000052">
    <property type="protein sequence ID" value="OGM20088.1"/>
    <property type="molecule type" value="Genomic_DNA"/>
</dbReference>
<dbReference type="InterPro" id="IPR035901">
    <property type="entry name" value="GIY-YIG_endonuc_sf"/>
</dbReference>